<dbReference type="Pfam" id="PF00528">
    <property type="entry name" value="BPD_transp_1"/>
    <property type="match status" value="1"/>
</dbReference>
<dbReference type="InterPro" id="IPR035906">
    <property type="entry name" value="MetI-like_sf"/>
</dbReference>
<sequence>MPAVIMVALCFYGTLLWTVYISFTGSALLPKYDLVGFAQYERLFNTPRWWVAVRNMFILGFLGITVAMCFGTFLAILVDQKVRAEGVFRTAFLYPQALSFIVTGLAWQWFLNPQMGFQNFMIGLGFENFRFDWIVDRDRAIYTIAIALIWHSSGLVMAMMLAGLRSIDGDVWKAIRIEGIPTWRAYISVILPMLRPMIVTNVVMMAIAVVKAYDLVIAMTGGGPGNATDVPGKFVIDYSFERANIGLASAAATVMLLIVAVLLGPYFYAETRRSQK</sequence>
<accession>A0A2W5S3T9</accession>
<evidence type="ECO:0000256" key="2">
    <source>
        <dbReference type="ARBA" id="ARBA00022448"/>
    </source>
</evidence>
<feature type="domain" description="ABC transmembrane type-1" evidence="8">
    <location>
        <begin position="53"/>
        <end position="266"/>
    </location>
</feature>
<evidence type="ECO:0000256" key="3">
    <source>
        <dbReference type="ARBA" id="ARBA00022475"/>
    </source>
</evidence>
<dbReference type="EMBL" id="QFQS01000002">
    <property type="protein sequence ID" value="PZQ97648.1"/>
    <property type="molecule type" value="Genomic_DNA"/>
</dbReference>
<dbReference type="Proteomes" id="UP000248975">
    <property type="component" value="Unassembled WGS sequence"/>
</dbReference>
<feature type="transmembrane region" description="Helical" evidence="7">
    <location>
        <begin position="7"/>
        <end position="29"/>
    </location>
</feature>
<comment type="caution">
    <text evidence="9">The sequence shown here is derived from an EMBL/GenBank/DDBJ whole genome shotgun (WGS) entry which is preliminary data.</text>
</comment>
<feature type="transmembrane region" description="Helical" evidence="7">
    <location>
        <begin position="90"/>
        <end position="110"/>
    </location>
</feature>
<evidence type="ECO:0000256" key="4">
    <source>
        <dbReference type="ARBA" id="ARBA00022692"/>
    </source>
</evidence>
<dbReference type="PROSITE" id="PS50928">
    <property type="entry name" value="ABC_TM1"/>
    <property type="match status" value="1"/>
</dbReference>
<evidence type="ECO:0000256" key="6">
    <source>
        <dbReference type="ARBA" id="ARBA00023136"/>
    </source>
</evidence>
<reference evidence="9 10" key="1">
    <citation type="submission" date="2017-08" db="EMBL/GenBank/DDBJ databases">
        <title>Infants hospitalized years apart are colonized by the same room-sourced microbial strains.</title>
        <authorList>
            <person name="Brooks B."/>
            <person name="Olm M.R."/>
            <person name="Firek B.A."/>
            <person name="Baker R."/>
            <person name="Thomas B.C."/>
            <person name="Morowitz M.J."/>
            <person name="Banfield J.F."/>
        </authorList>
    </citation>
    <scope>NUCLEOTIDE SEQUENCE [LARGE SCALE GENOMIC DNA]</scope>
    <source>
        <strain evidence="9">S2_003_000_R2_11</strain>
    </source>
</reference>
<dbReference type="InterPro" id="IPR000515">
    <property type="entry name" value="MetI-like"/>
</dbReference>
<dbReference type="Gene3D" id="1.10.3720.10">
    <property type="entry name" value="MetI-like"/>
    <property type="match status" value="1"/>
</dbReference>
<feature type="transmembrane region" description="Helical" evidence="7">
    <location>
        <begin position="140"/>
        <end position="164"/>
    </location>
</feature>
<dbReference type="PANTHER" id="PTHR30193:SF42">
    <property type="entry name" value="ABC TRANSPORTER PERMEASE PROTEIN"/>
    <property type="match status" value="1"/>
</dbReference>
<proteinExistence type="inferred from homology"/>
<feature type="transmembrane region" description="Helical" evidence="7">
    <location>
        <begin position="245"/>
        <end position="268"/>
    </location>
</feature>
<dbReference type="InterPro" id="IPR051393">
    <property type="entry name" value="ABC_transporter_permease"/>
</dbReference>
<keyword evidence="5 7" id="KW-1133">Transmembrane helix</keyword>
<gene>
    <name evidence="9" type="ORF">DI533_10750</name>
</gene>
<evidence type="ECO:0000313" key="10">
    <source>
        <dbReference type="Proteomes" id="UP000248975"/>
    </source>
</evidence>
<evidence type="ECO:0000259" key="8">
    <source>
        <dbReference type="PROSITE" id="PS50928"/>
    </source>
</evidence>
<dbReference type="GO" id="GO:0055085">
    <property type="term" value="P:transmembrane transport"/>
    <property type="evidence" value="ECO:0007669"/>
    <property type="project" value="InterPro"/>
</dbReference>
<keyword evidence="6 7" id="KW-0472">Membrane</keyword>
<keyword evidence="3" id="KW-1003">Cell membrane</keyword>
<dbReference type="SUPFAM" id="SSF161098">
    <property type="entry name" value="MetI-like"/>
    <property type="match status" value="1"/>
</dbReference>
<evidence type="ECO:0000256" key="7">
    <source>
        <dbReference type="RuleBase" id="RU363032"/>
    </source>
</evidence>
<protein>
    <submittedName>
        <fullName evidence="9">Sugar ABC transporter permease</fullName>
    </submittedName>
</protein>
<keyword evidence="4 7" id="KW-0812">Transmembrane</keyword>
<evidence type="ECO:0000256" key="1">
    <source>
        <dbReference type="ARBA" id="ARBA00004651"/>
    </source>
</evidence>
<dbReference type="AlphaFoldDB" id="A0A2W5S3T9"/>
<name>A0A2W5S3T9_CERSP</name>
<organism evidence="9 10">
    <name type="scientific">Cereibacter sphaeroides</name>
    <name type="common">Rhodobacter sphaeroides</name>
    <dbReference type="NCBI Taxonomy" id="1063"/>
    <lineage>
        <taxon>Bacteria</taxon>
        <taxon>Pseudomonadati</taxon>
        <taxon>Pseudomonadota</taxon>
        <taxon>Alphaproteobacteria</taxon>
        <taxon>Rhodobacterales</taxon>
        <taxon>Paracoccaceae</taxon>
        <taxon>Cereibacter</taxon>
    </lineage>
</organism>
<dbReference type="CDD" id="cd06261">
    <property type="entry name" value="TM_PBP2"/>
    <property type="match status" value="1"/>
</dbReference>
<feature type="transmembrane region" description="Helical" evidence="7">
    <location>
        <begin position="185"/>
        <end position="210"/>
    </location>
</feature>
<comment type="subcellular location">
    <subcellularLocation>
        <location evidence="1 7">Cell membrane</location>
        <topology evidence="1 7">Multi-pass membrane protein</topology>
    </subcellularLocation>
</comment>
<keyword evidence="2 7" id="KW-0813">Transport</keyword>
<evidence type="ECO:0000256" key="5">
    <source>
        <dbReference type="ARBA" id="ARBA00022989"/>
    </source>
</evidence>
<dbReference type="PANTHER" id="PTHR30193">
    <property type="entry name" value="ABC TRANSPORTER PERMEASE PROTEIN"/>
    <property type="match status" value="1"/>
</dbReference>
<comment type="similarity">
    <text evidence="7">Belongs to the binding-protein-dependent transport system permease family.</text>
</comment>
<dbReference type="GO" id="GO:0005886">
    <property type="term" value="C:plasma membrane"/>
    <property type="evidence" value="ECO:0007669"/>
    <property type="project" value="UniProtKB-SubCell"/>
</dbReference>
<feature type="transmembrane region" description="Helical" evidence="7">
    <location>
        <begin position="49"/>
        <end position="78"/>
    </location>
</feature>
<evidence type="ECO:0000313" key="9">
    <source>
        <dbReference type="EMBL" id="PZQ97648.1"/>
    </source>
</evidence>